<dbReference type="InterPro" id="IPR014729">
    <property type="entry name" value="Rossmann-like_a/b/a_fold"/>
</dbReference>
<accession>A0A832G799</accession>
<dbReference type="GO" id="GO:0006529">
    <property type="term" value="P:asparagine biosynthetic process"/>
    <property type="evidence" value="ECO:0007669"/>
    <property type="project" value="UniProtKB-KW"/>
</dbReference>
<reference evidence="11" key="1">
    <citation type="journal article" date="2020" name="mSystems">
        <title>Genome- and Community-Level Interaction Insights into Carbon Utilization and Element Cycling Functions of Hydrothermarchaeota in Hydrothermal Sediment.</title>
        <authorList>
            <person name="Zhou Z."/>
            <person name="Liu Y."/>
            <person name="Xu W."/>
            <person name="Pan J."/>
            <person name="Luo Z.H."/>
            <person name="Li M."/>
        </authorList>
    </citation>
    <scope>NUCLEOTIDE SEQUENCE [LARGE SCALE GENOMIC DNA]</scope>
    <source>
        <strain evidence="11">SpSt-500</strain>
    </source>
</reference>
<comment type="caution">
    <text evidence="11">The sequence shown here is derived from an EMBL/GenBank/DDBJ whole genome shotgun (WGS) entry which is preliminary data.</text>
</comment>
<dbReference type="InterPro" id="IPR033738">
    <property type="entry name" value="AsnB_N"/>
</dbReference>
<dbReference type="EMBL" id="DSVI01000018">
    <property type="protein sequence ID" value="HGT48520.1"/>
    <property type="molecule type" value="Genomic_DNA"/>
</dbReference>
<dbReference type="PANTHER" id="PTHR43284">
    <property type="entry name" value="ASPARAGINE SYNTHETASE (GLUTAMINE-HYDROLYZING)"/>
    <property type="match status" value="1"/>
</dbReference>
<evidence type="ECO:0000256" key="9">
    <source>
        <dbReference type="PIRSR" id="PIRSR001589-2"/>
    </source>
</evidence>
<evidence type="ECO:0000313" key="11">
    <source>
        <dbReference type="EMBL" id="HGT48520.1"/>
    </source>
</evidence>
<evidence type="ECO:0000256" key="5">
    <source>
        <dbReference type="ARBA" id="ARBA00022840"/>
    </source>
</evidence>
<dbReference type="Pfam" id="PF13537">
    <property type="entry name" value="GATase_7"/>
    <property type="match status" value="1"/>
</dbReference>
<proteinExistence type="inferred from homology"/>
<dbReference type="PANTHER" id="PTHR43284:SF1">
    <property type="entry name" value="ASPARAGINE SYNTHETASE"/>
    <property type="match status" value="1"/>
</dbReference>
<feature type="active site" description="For GATase activity" evidence="8">
    <location>
        <position position="2"/>
    </location>
</feature>
<dbReference type="InterPro" id="IPR001962">
    <property type="entry name" value="Asn_synthase"/>
</dbReference>
<protein>
    <recommendedName>
        <fullName evidence="3">asparagine synthase (glutamine-hydrolyzing)</fullName>
        <ecNumber evidence="3">6.3.5.4</ecNumber>
    </recommendedName>
</protein>
<evidence type="ECO:0000256" key="2">
    <source>
        <dbReference type="ARBA" id="ARBA00005752"/>
    </source>
</evidence>
<dbReference type="PIRSF" id="PIRSF001589">
    <property type="entry name" value="Asn_synthetase_glu-h"/>
    <property type="match status" value="1"/>
</dbReference>
<keyword evidence="11" id="KW-0436">Ligase</keyword>
<dbReference type="SUPFAM" id="SSF56235">
    <property type="entry name" value="N-terminal nucleophile aminohydrolases (Ntn hydrolases)"/>
    <property type="match status" value="1"/>
</dbReference>
<evidence type="ECO:0000256" key="3">
    <source>
        <dbReference type="ARBA" id="ARBA00012737"/>
    </source>
</evidence>
<dbReference type="PROSITE" id="PS51278">
    <property type="entry name" value="GATASE_TYPE_2"/>
    <property type="match status" value="1"/>
</dbReference>
<evidence type="ECO:0000256" key="6">
    <source>
        <dbReference type="ARBA" id="ARBA00022962"/>
    </source>
</evidence>
<dbReference type="AlphaFoldDB" id="A0A832G799"/>
<keyword evidence="4 9" id="KW-0547">Nucleotide-binding</keyword>
<dbReference type="CDD" id="cd00712">
    <property type="entry name" value="AsnB"/>
    <property type="match status" value="1"/>
</dbReference>
<evidence type="ECO:0000259" key="10">
    <source>
        <dbReference type="PROSITE" id="PS51278"/>
    </source>
</evidence>
<name>A0A832G799_9BACT</name>
<keyword evidence="8" id="KW-0028">Amino-acid biosynthesis</keyword>
<keyword evidence="5 9" id="KW-0067">ATP-binding</keyword>
<sequence>MCGIFGAVSFSEKFNANDFAKFKKLTDLVSYRGPDASDYKGFNSKEKSVDKNNFNIFFGHRRLAIIDLSDEGIQPLFSDNCWIIFNGEIFNYIELREELKSRKCNFITNTDTEVIIKIYQEFGESGFDKLNGMWAFAIYDVEKNKVILSRDRFSIKPLFFYRDKNKVFFSSEIKQLLPLLNKRELDLERMKIFLNQGLLDFDDQTLFRDIKRIKPKTNLIIDLSKNEISEIKYWDYSNQLIEGSDEDLFTKFYEQFNDGVRIRLRSDVKVGSLLSGGLDSSAITAAALKFTSNSIESFSIISEDKKFSEEQFIDLFTSHYKIFNKKISLNTNYLKNNIDIVLQHQDEPFNYFIPVAHYNLINSLNENSDIIVILNGQGGDEVLLGYLRFYFFYWKKLLSEKKFFILAKELFLSLLNRTAILQFRINAAKRYLPQKLLNEKDFLVSKSELINVWHYENIRQAQINDIDYYSVPFLNRYEDRNSMAFSKEIRLPFLDHRLVDFLVNITPDKKMRNGWSKYILRKSFTELPSEIRWRRDKKGFILPESNWLRTDFKEEIINMFKSKNNLLAKMNLINPDKFLNYYQKFLSGDKRIHNTDISRIYIAERWLQKYFG</sequence>
<dbReference type="Gene3D" id="3.40.50.620">
    <property type="entry name" value="HUPs"/>
    <property type="match status" value="1"/>
</dbReference>
<dbReference type="InterPro" id="IPR051786">
    <property type="entry name" value="ASN_synthetase/amidase"/>
</dbReference>
<dbReference type="InterPro" id="IPR006426">
    <property type="entry name" value="Asn_synth_AEB"/>
</dbReference>
<dbReference type="CDD" id="cd01991">
    <property type="entry name" value="Asn_synthase_B_C"/>
    <property type="match status" value="1"/>
</dbReference>
<keyword evidence="8" id="KW-0061">Asparagine biosynthesis</keyword>
<evidence type="ECO:0000256" key="8">
    <source>
        <dbReference type="PIRSR" id="PIRSR001589-1"/>
    </source>
</evidence>
<dbReference type="EC" id="6.3.5.4" evidence="3"/>
<comment type="pathway">
    <text evidence="1">Amino-acid biosynthesis; L-asparagine biosynthesis; L-asparagine from L-aspartate (L-Gln route): step 1/1.</text>
</comment>
<dbReference type="GO" id="GO:0005829">
    <property type="term" value="C:cytosol"/>
    <property type="evidence" value="ECO:0007669"/>
    <property type="project" value="TreeGrafter"/>
</dbReference>
<dbReference type="SUPFAM" id="SSF52402">
    <property type="entry name" value="Adenine nucleotide alpha hydrolases-like"/>
    <property type="match status" value="1"/>
</dbReference>
<dbReference type="Gene3D" id="3.60.20.10">
    <property type="entry name" value="Glutamine Phosphoribosylpyrophosphate, subunit 1, domain 1"/>
    <property type="match status" value="1"/>
</dbReference>
<dbReference type="GO" id="GO:0005524">
    <property type="term" value="F:ATP binding"/>
    <property type="evidence" value="ECO:0007669"/>
    <property type="project" value="UniProtKB-KW"/>
</dbReference>
<dbReference type="Pfam" id="PF00733">
    <property type="entry name" value="Asn_synthase"/>
    <property type="match status" value="1"/>
</dbReference>
<feature type="domain" description="Glutamine amidotransferase type-2" evidence="10">
    <location>
        <begin position="2"/>
        <end position="224"/>
    </location>
</feature>
<keyword evidence="6 8" id="KW-0315">Glutamine amidotransferase</keyword>
<gene>
    <name evidence="11" type="primary">asnB</name>
    <name evidence="11" type="ORF">ENS56_10825</name>
</gene>
<dbReference type="GO" id="GO:0004066">
    <property type="term" value="F:asparagine synthase (glutamine-hydrolyzing) activity"/>
    <property type="evidence" value="ECO:0007669"/>
    <property type="project" value="UniProtKB-EC"/>
</dbReference>
<feature type="binding site" evidence="9">
    <location>
        <position position="273"/>
    </location>
    <ligand>
        <name>ATP</name>
        <dbReference type="ChEBI" id="CHEBI:30616"/>
    </ligand>
</feature>
<feature type="binding site" evidence="9">
    <location>
        <position position="111"/>
    </location>
    <ligand>
        <name>L-glutamine</name>
        <dbReference type="ChEBI" id="CHEBI:58359"/>
    </ligand>
</feature>
<evidence type="ECO:0000256" key="1">
    <source>
        <dbReference type="ARBA" id="ARBA00005187"/>
    </source>
</evidence>
<organism evidence="11">
    <name type="scientific">Ignavibacterium album</name>
    <dbReference type="NCBI Taxonomy" id="591197"/>
    <lineage>
        <taxon>Bacteria</taxon>
        <taxon>Pseudomonadati</taxon>
        <taxon>Ignavibacteriota</taxon>
        <taxon>Ignavibacteria</taxon>
        <taxon>Ignavibacteriales</taxon>
        <taxon>Ignavibacteriaceae</taxon>
        <taxon>Ignavibacterium</taxon>
    </lineage>
</organism>
<evidence type="ECO:0000256" key="7">
    <source>
        <dbReference type="ARBA" id="ARBA00048741"/>
    </source>
</evidence>
<feature type="binding site" evidence="9">
    <location>
        <position position="300"/>
    </location>
    <ligand>
        <name>ATP</name>
        <dbReference type="ChEBI" id="CHEBI:30616"/>
    </ligand>
</feature>
<evidence type="ECO:0000256" key="4">
    <source>
        <dbReference type="ARBA" id="ARBA00022741"/>
    </source>
</evidence>
<comment type="similarity">
    <text evidence="2">Belongs to the asparagine synthetase family.</text>
</comment>
<dbReference type="InterPro" id="IPR029055">
    <property type="entry name" value="Ntn_hydrolases_N"/>
</dbReference>
<comment type="catalytic activity">
    <reaction evidence="7">
        <text>L-aspartate + L-glutamine + ATP + H2O = L-asparagine + L-glutamate + AMP + diphosphate + H(+)</text>
        <dbReference type="Rhea" id="RHEA:12228"/>
        <dbReference type="ChEBI" id="CHEBI:15377"/>
        <dbReference type="ChEBI" id="CHEBI:15378"/>
        <dbReference type="ChEBI" id="CHEBI:29985"/>
        <dbReference type="ChEBI" id="CHEBI:29991"/>
        <dbReference type="ChEBI" id="CHEBI:30616"/>
        <dbReference type="ChEBI" id="CHEBI:33019"/>
        <dbReference type="ChEBI" id="CHEBI:58048"/>
        <dbReference type="ChEBI" id="CHEBI:58359"/>
        <dbReference type="ChEBI" id="CHEBI:456215"/>
        <dbReference type="EC" id="6.3.5.4"/>
    </reaction>
</comment>
<dbReference type="NCBIfam" id="TIGR01536">
    <property type="entry name" value="asn_synth_AEB"/>
    <property type="match status" value="1"/>
</dbReference>
<dbReference type="InterPro" id="IPR017932">
    <property type="entry name" value="GATase_2_dom"/>
</dbReference>